<organism evidence="1 2">
    <name type="scientific">Desulfitobacterium dichloroeliminans (strain LMG P-21439 / DCA1)</name>
    <dbReference type="NCBI Taxonomy" id="871963"/>
    <lineage>
        <taxon>Bacteria</taxon>
        <taxon>Bacillati</taxon>
        <taxon>Bacillota</taxon>
        <taxon>Clostridia</taxon>
        <taxon>Eubacteriales</taxon>
        <taxon>Desulfitobacteriaceae</taxon>
        <taxon>Desulfitobacterium</taxon>
    </lineage>
</organism>
<dbReference type="AlphaFoldDB" id="L0F885"/>
<reference evidence="2" key="1">
    <citation type="submission" date="2012-02" db="EMBL/GenBank/DDBJ databases">
        <title>Complete sequence of Desulfitobacterium dichloroeliminans LMG P-21439.</title>
        <authorList>
            <person name="Lucas S."/>
            <person name="Han J."/>
            <person name="Lapidus A."/>
            <person name="Cheng J.-F."/>
            <person name="Goodwin L."/>
            <person name="Pitluck S."/>
            <person name="Peters L."/>
            <person name="Ovchinnikova G."/>
            <person name="Teshima H."/>
            <person name="Detter J.C."/>
            <person name="Han C."/>
            <person name="Tapia R."/>
            <person name="Land M."/>
            <person name="Hauser L."/>
            <person name="Kyrpides N."/>
            <person name="Ivanova N."/>
            <person name="Pagani I."/>
            <person name="Kruse T."/>
            <person name="de Vos W.M."/>
            <person name="Boon N."/>
            <person name="Smidt H."/>
            <person name="Woyke T."/>
        </authorList>
    </citation>
    <scope>NUCLEOTIDE SEQUENCE [LARGE SCALE GENOMIC DNA]</scope>
    <source>
        <strain evidence="2">LMG P-21439 / DCA1</strain>
    </source>
</reference>
<dbReference type="STRING" id="871963.Desdi_1669"/>
<name>L0F885_DESDL</name>
<dbReference type="Proteomes" id="UP000010797">
    <property type="component" value="Chromosome"/>
</dbReference>
<protein>
    <submittedName>
        <fullName evidence="1">Uncharacterized protein</fullName>
    </submittedName>
</protein>
<dbReference type="KEGG" id="ddl:Desdi_1669"/>
<dbReference type="EMBL" id="CP003344">
    <property type="protein sequence ID" value="AGA69158.1"/>
    <property type="molecule type" value="Genomic_DNA"/>
</dbReference>
<evidence type="ECO:0000313" key="1">
    <source>
        <dbReference type="EMBL" id="AGA69158.1"/>
    </source>
</evidence>
<sequence>MWYVPKPFIVMIFYNVNAFQEMMDTDKYKKGLKK</sequence>
<dbReference type="HOGENOM" id="CLU_3373392_0_0_9"/>
<keyword evidence="2" id="KW-1185">Reference proteome</keyword>
<accession>L0F885</accession>
<gene>
    <name evidence="1" type="ordered locus">Desdi_1669</name>
</gene>
<proteinExistence type="predicted"/>
<evidence type="ECO:0000313" key="2">
    <source>
        <dbReference type="Proteomes" id="UP000010797"/>
    </source>
</evidence>